<keyword evidence="2" id="KW-1185">Reference proteome</keyword>
<dbReference type="AlphaFoldDB" id="A0A0L0MXT9"/>
<gene>
    <name evidence="1" type="ORF">TOPH_08699</name>
</gene>
<organism evidence="1 2">
    <name type="scientific">Tolypocladium ophioglossoides (strain CBS 100239)</name>
    <name type="common">Snaketongue truffleclub</name>
    <name type="synonym">Elaphocordyceps ophioglossoides</name>
    <dbReference type="NCBI Taxonomy" id="1163406"/>
    <lineage>
        <taxon>Eukaryota</taxon>
        <taxon>Fungi</taxon>
        <taxon>Dikarya</taxon>
        <taxon>Ascomycota</taxon>
        <taxon>Pezizomycotina</taxon>
        <taxon>Sordariomycetes</taxon>
        <taxon>Hypocreomycetidae</taxon>
        <taxon>Hypocreales</taxon>
        <taxon>Ophiocordycipitaceae</taxon>
        <taxon>Tolypocladium</taxon>
    </lineage>
</organism>
<name>A0A0L0MXT9_TOLOC</name>
<comment type="caution">
    <text evidence="1">The sequence shown here is derived from an EMBL/GenBank/DDBJ whole genome shotgun (WGS) entry which is preliminary data.</text>
</comment>
<feature type="non-terminal residue" evidence="1">
    <location>
        <position position="1"/>
    </location>
</feature>
<accession>A0A0L0MXT9</accession>
<sequence>VFPSAPSCKRCFAFRRGQTAAAHESPLNPTNIYLRRAGISSFSFHGFDASQVAIRHPHYQLLLMSTSTFSAVGSYSDASLFGIMDGLNECRTARVAEILADFRTLQYYIAAAPAEPENAEDYYTEGWAALRQCAFDGHHILECAADTRVPVTQGGEEEQTKAELKQVLLDAFSRRHQGQKIYMRQGAAQRWVEFRDHILQGQRPYPAVQPQLQACDHQLRVELASITDEFVYAELTASDQILGRWTVEDPSLRGVLRWLRARLR</sequence>
<dbReference type="Proteomes" id="UP000036947">
    <property type="component" value="Unassembled WGS sequence"/>
</dbReference>
<evidence type="ECO:0000313" key="2">
    <source>
        <dbReference type="Proteomes" id="UP000036947"/>
    </source>
</evidence>
<protein>
    <submittedName>
        <fullName evidence="1">Uncharacterized protein</fullName>
    </submittedName>
</protein>
<evidence type="ECO:0000313" key="1">
    <source>
        <dbReference type="EMBL" id="KND86677.1"/>
    </source>
</evidence>
<dbReference type="EMBL" id="LFRF01000051">
    <property type="protein sequence ID" value="KND86677.1"/>
    <property type="molecule type" value="Genomic_DNA"/>
</dbReference>
<dbReference type="OrthoDB" id="4510061at2759"/>
<reference evidence="1 2" key="1">
    <citation type="journal article" date="2015" name="BMC Genomics">
        <title>The genome of the truffle-parasite Tolypocladium ophioglossoides and the evolution of antifungal peptaibiotics.</title>
        <authorList>
            <person name="Quandt C.A."/>
            <person name="Bushley K.E."/>
            <person name="Spatafora J.W."/>
        </authorList>
    </citation>
    <scope>NUCLEOTIDE SEQUENCE [LARGE SCALE GENOMIC DNA]</scope>
    <source>
        <strain evidence="1 2">CBS 100239</strain>
    </source>
</reference>
<proteinExistence type="predicted"/>